<reference evidence="2" key="1">
    <citation type="submission" date="2019-03" db="EMBL/GenBank/DDBJ databases">
        <title>Single cell metagenomics reveals metabolic interactions within the superorganism composed of flagellate Streblomastix strix and complex community of Bacteroidetes bacteria on its surface.</title>
        <authorList>
            <person name="Treitli S.C."/>
            <person name="Kolisko M."/>
            <person name="Husnik F."/>
            <person name="Keeling P."/>
            <person name="Hampl V."/>
        </authorList>
    </citation>
    <scope>NUCLEOTIDE SEQUENCE</scope>
    <source>
        <strain evidence="2">STM</strain>
    </source>
</reference>
<accession>A0A5J4RF80</accession>
<dbReference type="SUPFAM" id="SSF143120">
    <property type="entry name" value="YefM-like"/>
    <property type="match status" value="1"/>
</dbReference>
<evidence type="ECO:0008006" key="3">
    <source>
        <dbReference type="Google" id="ProtNLM"/>
    </source>
</evidence>
<evidence type="ECO:0000313" key="2">
    <source>
        <dbReference type="EMBL" id="KAA6331503.1"/>
    </source>
</evidence>
<comment type="similarity">
    <text evidence="1">Belongs to the phD/YefM antitoxin family.</text>
</comment>
<evidence type="ECO:0000256" key="1">
    <source>
        <dbReference type="ARBA" id="ARBA00009981"/>
    </source>
</evidence>
<dbReference type="EMBL" id="SNRY01001364">
    <property type="protein sequence ID" value="KAA6331503.1"/>
    <property type="molecule type" value="Genomic_DNA"/>
</dbReference>
<protein>
    <recommendedName>
        <fullName evidence="3">Prevent-host-death protein</fullName>
    </recommendedName>
</protein>
<dbReference type="AlphaFoldDB" id="A0A5J4RF80"/>
<name>A0A5J4RF80_9ZZZZ</name>
<organism evidence="2">
    <name type="scientific">termite gut metagenome</name>
    <dbReference type="NCBI Taxonomy" id="433724"/>
    <lineage>
        <taxon>unclassified sequences</taxon>
        <taxon>metagenomes</taxon>
        <taxon>organismal metagenomes</taxon>
    </lineage>
</organism>
<dbReference type="InterPro" id="IPR006442">
    <property type="entry name" value="Antitoxin_Phd/YefM"/>
</dbReference>
<gene>
    <name evidence="2" type="ORF">EZS27_019894</name>
</gene>
<dbReference type="Gene3D" id="3.40.1620.10">
    <property type="entry name" value="YefM-like domain"/>
    <property type="match status" value="1"/>
</dbReference>
<comment type="caution">
    <text evidence="2">The sequence shown here is derived from an EMBL/GenBank/DDBJ whole genome shotgun (WGS) entry which is preliminary data.</text>
</comment>
<dbReference type="NCBIfam" id="TIGR01552">
    <property type="entry name" value="phd_fam"/>
    <property type="match status" value="1"/>
</dbReference>
<sequence>MLMLVISSREFRNKQAEYFDRAENGEQIIIQRGKDKAYTLTPVKDKDLFFTPEMIERIKLSIEQAKAGKTVKLRSMEDIKNLLGL</sequence>
<dbReference type="Pfam" id="PF02604">
    <property type="entry name" value="PhdYeFM_antitox"/>
    <property type="match status" value="1"/>
</dbReference>
<dbReference type="InterPro" id="IPR036165">
    <property type="entry name" value="YefM-like_sf"/>
</dbReference>
<proteinExistence type="inferred from homology"/>